<name>A0ABR4VKN8_9GAMM</name>
<keyword evidence="3" id="KW-1185">Reference proteome</keyword>
<dbReference type="Pfam" id="PF07484">
    <property type="entry name" value="Collar"/>
    <property type="match status" value="1"/>
</dbReference>
<accession>A0ABR4VKN8</accession>
<evidence type="ECO:0000313" key="3">
    <source>
        <dbReference type="Proteomes" id="UP000029447"/>
    </source>
</evidence>
<comment type="caution">
    <text evidence="2">The sequence shown here is derived from an EMBL/GenBank/DDBJ whole genome shotgun (WGS) entry which is preliminary data.</text>
</comment>
<evidence type="ECO:0000313" key="2">
    <source>
        <dbReference type="EMBL" id="KGA39924.1"/>
    </source>
</evidence>
<dbReference type="InterPro" id="IPR011083">
    <property type="entry name" value="Phage_tail_collar_dom"/>
</dbReference>
<dbReference type="Proteomes" id="UP000029447">
    <property type="component" value="Unassembled WGS sequence"/>
</dbReference>
<dbReference type="PANTHER" id="PTHR35191:SF1">
    <property type="entry name" value="PROPHAGE SIDE TAIL FIBER PROTEIN HOMOLOG STFQ-RELATED"/>
    <property type="match status" value="1"/>
</dbReference>
<dbReference type="SUPFAM" id="SSF88874">
    <property type="entry name" value="Receptor-binding domain of short tail fibre protein gp12"/>
    <property type="match status" value="1"/>
</dbReference>
<evidence type="ECO:0000259" key="1">
    <source>
        <dbReference type="Pfam" id="PF07484"/>
    </source>
</evidence>
<dbReference type="EMBL" id="JQOF01000021">
    <property type="protein sequence ID" value="KGA39924.1"/>
    <property type="molecule type" value="Genomic_DNA"/>
</dbReference>
<dbReference type="InterPro" id="IPR051934">
    <property type="entry name" value="Phage_Tail_Fiber_Structural"/>
</dbReference>
<gene>
    <name evidence="2" type="ORF">KU75_19680</name>
</gene>
<feature type="domain" description="Phage tail collar" evidence="1">
    <location>
        <begin position="10"/>
        <end position="57"/>
    </location>
</feature>
<reference evidence="2 3" key="1">
    <citation type="submission" date="2014-08" db="EMBL/GenBank/DDBJ databases">
        <title>Genome sequences of NCPPB Pectobacterium isolates.</title>
        <authorList>
            <person name="Glover R.H."/>
            <person name="Sapp M."/>
            <person name="Elphinstone J."/>
        </authorList>
    </citation>
    <scope>NUCLEOTIDE SEQUENCE [LARGE SCALE GENOMIC DNA]</scope>
    <source>
        <strain evidence="2 3">NCPPB3841</strain>
    </source>
</reference>
<dbReference type="InterPro" id="IPR037053">
    <property type="entry name" value="Phage_tail_collar_dom_sf"/>
</dbReference>
<sequence length="151" mass="16279">MNLPSDFPVGAPVPYPSATPPAGWIKCNGQSFNKSAYPQLATAYPSGVLPDLRGEFVRGWDDGRGADAGRTLLSAQGDAIRNITGQFETVDHSDYSLSGVFSTKRRDGASLSGQYVGQHHTYVDFDASKVVPTANENRPRNIAFNYIVRAA</sequence>
<organism evidence="2 3">
    <name type="scientific">Pectobacterium odoriferum</name>
    <dbReference type="NCBI Taxonomy" id="78398"/>
    <lineage>
        <taxon>Bacteria</taxon>
        <taxon>Pseudomonadati</taxon>
        <taxon>Pseudomonadota</taxon>
        <taxon>Gammaproteobacteria</taxon>
        <taxon>Enterobacterales</taxon>
        <taxon>Pectobacteriaceae</taxon>
        <taxon>Pectobacterium</taxon>
    </lineage>
</organism>
<dbReference type="Gene3D" id="3.90.1340.10">
    <property type="entry name" value="Phage tail collar domain"/>
    <property type="match status" value="1"/>
</dbReference>
<proteinExistence type="predicted"/>
<protein>
    <submittedName>
        <fullName evidence="2">Tail fiber protein</fullName>
    </submittedName>
</protein>
<dbReference type="PANTHER" id="PTHR35191">
    <property type="entry name" value="PROPHAGE SIDE TAIL FIBER PROTEIN HOMOLOG STFQ-RELATED"/>
    <property type="match status" value="1"/>
</dbReference>